<dbReference type="PROSITE" id="PS50065">
    <property type="entry name" value="HMG_COA_REDUCTASE_4"/>
    <property type="match status" value="1"/>
</dbReference>
<dbReference type="InterPro" id="IPR036034">
    <property type="entry name" value="PDZ_sf"/>
</dbReference>
<dbReference type="PANTHER" id="PTHR10572">
    <property type="entry name" value="3-HYDROXY-3-METHYLGLUTARYL-COENZYME A REDUCTASE"/>
    <property type="match status" value="1"/>
</dbReference>
<keyword evidence="2" id="KW-1185">Reference proteome</keyword>
<protein>
    <recommendedName>
        <fullName evidence="3">PDZ domain-containing protein</fullName>
    </recommendedName>
</protein>
<dbReference type="GO" id="GO:0005778">
    <property type="term" value="C:peroxisomal membrane"/>
    <property type="evidence" value="ECO:0007669"/>
    <property type="project" value="TreeGrafter"/>
</dbReference>
<dbReference type="GO" id="GO:0008299">
    <property type="term" value="P:isoprenoid biosynthetic process"/>
    <property type="evidence" value="ECO:0007669"/>
    <property type="project" value="TreeGrafter"/>
</dbReference>
<dbReference type="Proteomes" id="UP001159364">
    <property type="component" value="Linkage Group LG11"/>
</dbReference>
<dbReference type="Gene3D" id="2.30.42.10">
    <property type="match status" value="1"/>
</dbReference>
<dbReference type="PANTHER" id="PTHR10572:SF24">
    <property type="entry name" value="3-HYDROXY-3-METHYLGLUTARYL-COENZYME A REDUCTASE"/>
    <property type="match status" value="1"/>
</dbReference>
<dbReference type="GO" id="GO:0004420">
    <property type="term" value="F:hydroxymethylglutaryl-CoA reductase (NADPH) activity"/>
    <property type="evidence" value="ECO:0007669"/>
    <property type="project" value="InterPro"/>
</dbReference>
<dbReference type="SUPFAM" id="SSF56542">
    <property type="entry name" value="Substrate-binding domain of HMG-CoA reductase"/>
    <property type="match status" value="1"/>
</dbReference>
<comment type="caution">
    <text evidence="1">The sequence shown here is derived from an EMBL/GenBank/DDBJ whole genome shotgun (WGS) entry which is preliminary data.</text>
</comment>
<dbReference type="InterPro" id="IPR023282">
    <property type="entry name" value="HMG_CoA_Rdtase_N"/>
</dbReference>
<dbReference type="FunFam" id="1.10.3270.10:FF:000002">
    <property type="entry name" value="3-hydroxy-3-methylglutaryl coenzyme A reductase"/>
    <property type="match status" value="1"/>
</dbReference>
<dbReference type="GO" id="GO:0015936">
    <property type="term" value="P:coenzyme A metabolic process"/>
    <property type="evidence" value="ECO:0007669"/>
    <property type="project" value="InterPro"/>
</dbReference>
<dbReference type="SUPFAM" id="SSF50156">
    <property type="entry name" value="PDZ domain-like"/>
    <property type="match status" value="1"/>
</dbReference>
<reference evidence="1 2" key="1">
    <citation type="submission" date="2021-09" db="EMBL/GenBank/DDBJ databases">
        <title>Genomic insights and catalytic innovation underlie evolution of tropane alkaloids biosynthesis.</title>
        <authorList>
            <person name="Wang Y.-J."/>
            <person name="Tian T."/>
            <person name="Huang J.-P."/>
            <person name="Huang S.-X."/>
        </authorList>
    </citation>
    <scope>NUCLEOTIDE SEQUENCE [LARGE SCALE GENOMIC DNA]</scope>
    <source>
        <strain evidence="1">KIB-2018</strain>
        <tissue evidence="1">Leaf</tissue>
    </source>
</reference>
<sequence>MEKKLFLFSSPLSLLLRQDPQLHSPPPRHSRGDCRHCLPHRVVHLSAWILWHRFVESFIARPSNDAWDLDDGTTTDPNYLLKEDHRLVTVPPPISTPPPLISSLTSQEDEEIIKSVVSGTIPSYSLESKLGDCKRAALIWREAIQRMTRRSLEGLPLEGFDYDSILEQCCERSVGCVQIPVGIAGPLLLDGDRQLGLTGKGEIHAEVQRELLLINHGLPPTKRDSFDRLILGDIITSVNGKKVTNGDLYRILDQFKVGEKVMVEVLRGDHKEKIPVVLEPKPDES</sequence>
<proteinExistence type="predicted"/>
<evidence type="ECO:0008006" key="3">
    <source>
        <dbReference type="Google" id="ProtNLM"/>
    </source>
</evidence>
<accession>A0AAV8SF93</accession>
<dbReference type="GO" id="GO:0016126">
    <property type="term" value="P:sterol biosynthetic process"/>
    <property type="evidence" value="ECO:0007669"/>
    <property type="project" value="TreeGrafter"/>
</dbReference>
<dbReference type="Gene3D" id="1.10.3270.10">
    <property type="entry name" value="HMGR, N-terminal domain"/>
    <property type="match status" value="1"/>
</dbReference>
<name>A0AAV8SF93_9ROSI</name>
<evidence type="ECO:0000313" key="2">
    <source>
        <dbReference type="Proteomes" id="UP001159364"/>
    </source>
</evidence>
<gene>
    <name evidence="1" type="ORF">K2173_016078</name>
</gene>
<dbReference type="EMBL" id="JAIWQS010000011">
    <property type="protein sequence ID" value="KAJ8750897.1"/>
    <property type="molecule type" value="Genomic_DNA"/>
</dbReference>
<organism evidence="1 2">
    <name type="scientific">Erythroxylum novogranatense</name>
    <dbReference type="NCBI Taxonomy" id="1862640"/>
    <lineage>
        <taxon>Eukaryota</taxon>
        <taxon>Viridiplantae</taxon>
        <taxon>Streptophyta</taxon>
        <taxon>Embryophyta</taxon>
        <taxon>Tracheophyta</taxon>
        <taxon>Spermatophyta</taxon>
        <taxon>Magnoliopsida</taxon>
        <taxon>eudicotyledons</taxon>
        <taxon>Gunneridae</taxon>
        <taxon>Pentapetalae</taxon>
        <taxon>rosids</taxon>
        <taxon>fabids</taxon>
        <taxon>Malpighiales</taxon>
        <taxon>Erythroxylaceae</taxon>
        <taxon>Erythroxylum</taxon>
    </lineage>
</organism>
<dbReference type="GO" id="GO:0005789">
    <property type="term" value="C:endoplasmic reticulum membrane"/>
    <property type="evidence" value="ECO:0007669"/>
    <property type="project" value="TreeGrafter"/>
</dbReference>
<dbReference type="Pfam" id="PF00368">
    <property type="entry name" value="HMG-CoA_red"/>
    <property type="match status" value="1"/>
</dbReference>
<dbReference type="AlphaFoldDB" id="A0AAV8SF93"/>
<dbReference type="InterPro" id="IPR002202">
    <property type="entry name" value="HMG_CoA_Rdtase"/>
</dbReference>
<dbReference type="InterPro" id="IPR009029">
    <property type="entry name" value="HMG_CoA_Rdtase_sub-bd_dom_sf"/>
</dbReference>
<evidence type="ECO:0000313" key="1">
    <source>
        <dbReference type="EMBL" id="KAJ8750897.1"/>
    </source>
</evidence>